<evidence type="ECO:0000313" key="1">
    <source>
        <dbReference type="EMBL" id="SDP89530.1"/>
    </source>
</evidence>
<sequence>MQDTGSGEWPWSLDDHAQLFLRYHPAVRGETAFFMAESLEPTAGPGEFTTRLQAFLQWMAVRHRAFPQPPLPSRTAAG</sequence>
<proteinExistence type="predicted"/>
<dbReference type="Proteomes" id="UP000199317">
    <property type="component" value="Unassembled WGS sequence"/>
</dbReference>
<evidence type="ECO:0000313" key="2">
    <source>
        <dbReference type="Proteomes" id="UP000199317"/>
    </source>
</evidence>
<accession>A0A1H0WFM8</accession>
<dbReference type="EMBL" id="FNJL01000038">
    <property type="protein sequence ID" value="SDP89530.1"/>
    <property type="molecule type" value="Genomic_DNA"/>
</dbReference>
<gene>
    <name evidence="1" type="ORF">SAMN04489708_13835</name>
</gene>
<keyword evidence="2" id="KW-1185">Reference proteome</keyword>
<protein>
    <submittedName>
        <fullName evidence="1">Uncharacterized protein</fullName>
    </submittedName>
</protein>
<reference evidence="2" key="1">
    <citation type="submission" date="2016-10" db="EMBL/GenBank/DDBJ databases">
        <authorList>
            <person name="Varghese N."/>
            <person name="Submissions S."/>
        </authorList>
    </citation>
    <scope>NUCLEOTIDE SEQUENCE [LARGE SCALE GENOMIC DNA]</scope>
    <source>
        <strain evidence="2">DSM 17101</strain>
    </source>
</reference>
<name>A0A1H0WFM8_9BURK</name>
<dbReference type="RefSeq" id="WP_225979222.1">
    <property type="nucleotide sequence ID" value="NZ_CP028290.1"/>
</dbReference>
<dbReference type="AlphaFoldDB" id="A0A1H0WFM8"/>
<organism evidence="1 2">
    <name type="scientific">Paracidovorax cattleyae</name>
    <dbReference type="NCBI Taxonomy" id="80868"/>
    <lineage>
        <taxon>Bacteria</taxon>
        <taxon>Pseudomonadati</taxon>
        <taxon>Pseudomonadota</taxon>
        <taxon>Betaproteobacteria</taxon>
        <taxon>Burkholderiales</taxon>
        <taxon>Comamonadaceae</taxon>
        <taxon>Paracidovorax</taxon>
    </lineage>
</organism>